<gene>
    <name evidence="1" type="ORF">TorRG33x02_257340</name>
</gene>
<dbReference type="Proteomes" id="UP000237000">
    <property type="component" value="Unassembled WGS sequence"/>
</dbReference>
<evidence type="ECO:0000313" key="1">
    <source>
        <dbReference type="EMBL" id="PON70184.1"/>
    </source>
</evidence>
<dbReference type="EMBL" id="JXTC01000284">
    <property type="protein sequence ID" value="PON70184.1"/>
    <property type="molecule type" value="Genomic_DNA"/>
</dbReference>
<name>A0A2P5DA65_TREOI</name>
<reference evidence="2" key="1">
    <citation type="submission" date="2016-06" db="EMBL/GenBank/DDBJ databases">
        <title>Parallel loss of symbiosis genes in relatives of nitrogen-fixing non-legume Parasponia.</title>
        <authorList>
            <person name="Van Velzen R."/>
            <person name="Holmer R."/>
            <person name="Bu F."/>
            <person name="Rutten L."/>
            <person name="Van Zeijl A."/>
            <person name="Liu W."/>
            <person name="Santuari L."/>
            <person name="Cao Q."/>
            <person name="Sharma T."/>
            <person name="Shen D."/>
            <person name="Roswanjaya Y."/>
            <person name="Wardhani T."/>
            <person name="Kalhor M.S."/>
            <person name="Jansen J."/>
            <person name="Van den Hoogen J."/>
            <person name="Gungor B."/>
            <person name="Hartog M."/>
            <person name="Hontelez J."/>
            <person name="Verver J."/>
            <person name="Yang W.-C."/>
            <person name="Schijlen E."/>
            <person name="Repin R."/>
            <person name="Schilthuizen M."/>
            <person name="Schranz E."/>
            <person name="Heidstra R."/>
            <person name="Miyata K."/>
            <person name="Fedorova E."/>
            <person name="Kohlen W."/>
            <person name="Bisseling T."/>
            <person name="Smit S."/>
            <person name="Geurts R."/>
        </authorList>
    </citation>
    <scope>NUCLEOTIDE SEQUENCE [LARGE SCALE GENOMIC DNA]</scope>
    <source>
        <strain evidence="2">cv. RG33-2</strain>
    </source>
</reference>
<sequence>LDLASPENQTLTLFDVLSLPLVISLTNGSYEWNMFFTDFKSTPSLNNFCH</sequence>
<dbReference type="InParanoid" id="A0A2P5DA65"/>
<proteinExistence type="predicted"/>
<accession>A0A2P5DA65</accession>
<feature type="non-terminal residue" evidence="1">
    <location>
        <position position="1"/>
    </location>
</feature>
<evidence type="ECO:0000313" key="2">
    <source>
        <dbReference type="Proteomes" id="UP000237000"/>
    </source>
</evidence>
<organism evidence="1 2">
    <name type="scientific">Trema orientale</name>
    <name type="common">Charcoal tree</name>
    <name type="synonym">Celtis orientalis</name>
    <dbReference type="NCBI Taxonomy" id="63057"/>
    <lineage>
        <taxon>Eukaryota</taxon>
        <taxon>Viridiplantae</taxon>
        <taxon>Streptophyta</taxon>
        <taxon>Embryophyta</taxon>
        <taxon>Tracheophyta</taxon>
        <taxon>Spermatophyta</taxon>
        <taxon>Magnoliopsida</taxon>
        <taxon>eudicotyledons</taxon>
        <taxon>Gunneridae</taxon>
        <taxon>Pentapetalae</taxon>
        <taxon>rosids</taxon>
        <taxon>fabids</taxon>
        <taxon>Rosales</taxon>
        <taxon>Cannabaceae</taxon>
        <taxon>Trema</taxon>
    </lineage>
</organism>
<keyword evidence="2" id="KW-1185">Reference proteome</keyword>
<dbReference type="AlphaFoldDB" id="A0A2P5DA65"/>
<comment type="caution">
    <text evidence="1">The sequence shown here is derived from an EMBL/GenBank/DDBJ whole genome shotgun (WGS) entry which is preliminary data.</text>
</comment>
<protein>
    <submittedName>
        <fullName evidence="1">Uncharacterized protein</fullName>
    </submittedName>
</protein>